<evidence type="ECO:0000256" key="1">
    <source>
        <dbReference type="SAM" id="Coils"/>
    </source>
</evidence>
<comment type="caution">
    <text evidence="2">The sequence shown here is derived from an EMBL/GenBank/DDBJ whole genome shotgun (WGS) entry which is preliminary data.</text>
</comment>
<feature type="non-terminal residue" evidence="2">
    <location>
        <position position="1"/>
    </location>
</feature>
<protein>
    <submittedName>
        <fullName evidence="2">Uncharacterized protein</fullName>
    </submittedName>
</protein>
<dbReference type="Proteomes" id="UP000265618">
    <property type="component" value="Unassembled WGS sequence"/>
</dbReference>
<proteinExistence type="predicted"/>
<keyword evidence="3" id="KW-1185">Reference proteome</keyword>
<evidence type="ECO:0000313" key="2">
    <source>
        <dbReference type="EMBL" id="GIQ81155.1"/>
    </source>
</evidence>
<organism evidence="2 3">
    <name type="scientific">Kipferlia bialata</name>
    <dbReference type="NCBI Taxonomy" id="797122"/>
    <lineage>
        <taxon>Eukaryota</taxon>
        <taxon>Metamonada</taxon>
        <taxon>Carpediemonas-like organisms</taxon>
        <taxon>Kipferlia</taxon>
    </lineage>
</organism>
<reference evidence="2 3" key="1">
    <citation type="journal article" date="2018" name="PLoS ONE">
        <title>The draft genome of Kipferlia bialata reveals reductive genome evolution in fornicate parasites.</title>
        <authorList>
            <person name="Tanifuji G."/>
            <person name="Takabayashi S."/>
            <person name="Kume K."/>
            <person name="Takagi M."/>
            <person name="Nakayama T."/>
            <person name="Kamikawa R."/>
            <person name="Inagaki Y."/>
            <person name="Hashimoto T."/>
        </authorList>
    </citation>
    <scope>NUCLEOTIDE SEQUENCE [LARGE SCALE GENOMIC DNA]</scope>
    <source>
        <strain evidence="2">NY0173</strain>
    </source>
</reference>
<feature type="coiled-coil region" evidence="1">
    <location>
        <begin position="77"/>
        <end position="125"/>
    </location>
</feature>
<sequence>EHGVLADVLEDIKARQRADAQEAKAIRAERDSLKAQFNTLKGEAQALKAQALSVQAQIAKAQTHLSDTHTDPDPGAHAEAQAELDRLCGERDALTTEHAAKVSAQRQLKADIRQNADRLQALKARGETLLENDAAYTHKVEREERERVRREEAKDMSARRSAMRHRAEQHLEATTVTLADYTQVQTAVLSCQAEVRALLERDNRLRAEAARLRGRLTGLAELQGLLAREATLRHDASMAQAQTETAHRIQAHKDCTSHIVQETQVVTEMSSRLELQLTLNT</sequence>
<feature type="coiled-coil region" evidence="1">
    <location>
        <begin position="23"/>
        <end position="50"/>
    </location>
</feature>
<evidence type="ECO:0000313" key="3">
    <source>
        <dbReference type="Proteomes" id="UP000265618"/>
    </source>
</evidence>
<dbReference type="EMBL" id="BDIP01000321">
    <property type="protein sequence ID" value="GIQ81155.1"/>
    <property type="molecule type" value="Genomic_DNA"/>
</dbReference>
<accession>A0A9K3CRN5</accession>
<keyword evidence="1" id="KW-0175">Coiled coil</keyword>
<dbReference type="AlphaFoldDB" id="A0A9K3CRN5"/>
<name>A0A9K3CRN5_9EUKA</name>
<gene>
    <name evidence="2" type="ORF">KIPB_002070</name>
</gene>